<feature type="region of interest" description="Disordered" evidence="1">
    <location>
        <begin position="1"/>
        <end position="26"/>
    </location>
</feature>
<accession>A0A2N6TQW5</accession>
<dbReference type="Pfam" id="PF14155">
    <property type="entry name" value="DUF4307"/>
    <property type="match status" value="1"/>
</dbReference>
<name>A0A2N6TQW5_9CORY</name>
<comment type="caution">
    <text evidence="2">The sequence shown here is derived from an EMBL/GenBank/DDBJ whole genome shotgun (WGS) entry which is preliminary data.</text>
</comment>
<gene>
    <name evidence="2" type="ORF">FNY97_12355</name>
</gene>
<protein>
    <submittedName>
        <fullName evidence="2">DUF4307 domain-containing protein</fullName>
    </submittedName>
</protein>
<evidence type="ECO:0000313" key="2">
    <source>
        <dbReference type="EMBL" id="TRX58942.1"/>
    </source>
</evidence>
<organism evidence="2 3">
    <name type="scientific">Corynebacterium hiratae</name>
    <dbReference type="NCBI Taxonomy" id="3139423"/>
    <lineage>
        <taxon>Bacteria</taxon>
        <taxon>Bacillati</taxon>
        <taxon>Actinomycetota</taxon>
        <taxon>Actinomycetes</taxon>
        <taxon>Mycobacteriales</taxon>
        <taxon>Corynebacteriaceae</taxon>
        <taxon>Corynebacterium</taxon>
    </lineage>
</organism>
<dbReference type="InterPro" id="IPR025443">
    <property type="entry name" value="DUF4307"/>
</dbReference>
<dbReference type="EMBL" id="VKDK01000029">
    <property type="protein sequence ID" value="TRX58942.1"/>
    <property type="molecule type" value="Genomic_DNA"/>
</dbReference>
<reference evidence="2 3" key="1">
    <citation type="submission" date="2019-07" db="EMBL/GenBank/DDBJ databases">
        <title>Draft genome of C. aurimucosum strain 2274.</title>
        <authorList>
            <person name="Pacheco L.G.C."/>
            <person name="Aguiar E.R.G.R."/>
            <person name="Santos C.S."/>
            <person name="Rocha D.J.P.G."/>
            <person name="Sant'Anna L.O."/>
            <person name="Mattos-Guaraldi A.L."/>
            <person name="Santos L.S."/>
        </authorList>
    </citation>
    <scope>NUCLEOTIDE SEQUENCE [LARGE SCALE GENOMIC DNA]</scope>
    <source>
        <strain evidence="2 3">2274</strain>
    </source>
</reference>
<dbReference type="Proteomes" id="UP000320443">
    <property type="component" value="Unassembled WGS sequence"/>
</dbReference>
<keyword evidence="3" id="KW-1185">Reference proteome</keyword>
<feature type="compositionally biased region" description="Low complexity" evidence="1">
    <location>
        <begin position="1"/>
        <end position="25"/>
    </location>
</feature>
<dbReference type="RefSeq" id="WP_046648330.1">
    <property type="nucleotide sequence ID" value="NZ_VKDK01000029.1"/>
</dbReference>
<evidence type="ECO:0000256" key="1">
    <source>
        <dbReference type="SAM" id="MobiDB-lite"/>
    </source>
</evidence>
<dbReference type="AlphaFoldDB" id="A0A2N6TQW5"/>
<proteinExistence type="predicted"/>
<sequence length="163" mass="17459">MSDAQPASRSARARSRYGSSSSSARTGKSWTNRALVLIFLGMLVAAVVFGVQYVRSQQKINADISYVTHEILSDDTARVWVDITRNRVEEPAYCIVQAFDYSKAEVGRREIAVPAGGEAAQRVAVDIPTNHPAVAGGVYGCSGNIPSYLDISTMDSAGEANAE</sequence>
<evidence type="ECO:0000313" key="3">
    <source>
        <dbReference type="Proteomes" id="UP000320443"/>
    </source>
</evidence>